<evidence type="ECO:0000259" key="11">
    <source>
        <dbReference type="PROSITE" id="PS50109"/>
    </source>
</evidence>
<feature type="transmembrane region" description="Helical" evidence="10">
    <location>
        <begin position="160"/>
        <end position="178"/>
    </location>
</feature>
<dbReference type="PRINTS" id="PR00344">
    <property type="entry name" value="BCTRLSENSOR"/>
</dbReference>
<keyword evidence="10" id="KW-1133">Transmembrane helix</keyword>
<keyword evidence="10" id="KW-0472">Membrane</keyword>
<dbReference type="EC" id="2.7.13.3" evidence="2"/>
<dbReference type="PROSITE" id="PS50109">
    <property type="entry name" value="HIS_KIN"/>
    <property type="match status" value="1"/>
</dbReference>
<evidence type="ECO:0000313" key="14">
    <source>
        <dbReference type="Proteomes" id="UP000033423"/>
    </source>
</evidence>
<accession>A0A0F3GV81</accession>
<evidence type="ECO:0000259" key="12">
    <source>
        <dbReference type="PROSITE" id="PS50112"/>
    </source>
</evidence>
<evidence type="ECO:0000256" key="4">
    <source>
        <dbReference type="ARBA" id="ARBA00022679"/>
    </source>
</evidence>
<dbReference type="PATRIC" id="fig|29290.4.peg.2717"/>
<dbReference type="Gene3D" id="3.30.565.10">
    <property type="entry name" value="Histidine kinase-like ATPase, C-terminal domain"/>
    <property type="match status" value="1"/>
</dbReference>
<dbReference type="PANTHER" id="PTHR43065">
    <property type="entry name" value="SENSOR HISTIDINE KINASE"/>
    <property type="match status" value="1"/>
</dbReference>
<feature type="coiled-coil region" evidence="9">
    <location>
        <begin position="367"/>
        <end position="394"/>
    </location>
</feature>
<evidence type="ECO:0000256" key="10">
    <source>
        <dbReference type="SAM" id="Phobius"/>
    </source>
</evidence>
<dbReference type="InterPro" id="IPR036097">
    <property type="entry name" value="HisK_dim/P_sf"/>
</dbReference>
<dbReference type="Proteomes" id="UP000033423">
    <property type="component" value="Unassembled WGS sequence"/>
</dbReference>
<feature type="transmembrane region" description="Helical" evidence="10">
    <location>
        <begin position="95"/>
        <end position="114"/>
    </location>
</feature>
<evidence type="ECO:0000256" key="9">
    <source>
        <dbReference type="SAM" id="Coils"/>
    </source>
</evidence>
<dbReference type="PROSITE" id="PS50112">
    <property type="entry name" value="PAS"/>
    <property type="match status" value="1"/>
</dbReference>
<dbReference type="InterPro" id="IPR036890">
    <property type="entry name" value="HATPase_C_sf"/>
</dbReference>
<dbReference type="InterPro" id="IPR003661">
    <property type="entry name" value="HisK_dim/P_dom"/>
</dbReference>
<name>A0A0F3GV81_9BACT</name>
<organism evidence="13 14">
    <name type="scientific">Candidatus Magnetobacterium bavaricum</name>
    <dbReference type="NCBI Taxonomy" id="29290"/>
    <lineage>
        <taxon>Bacteria</taxon>
        <taxon>Pseudomonadati</taxon>
        <taxon>Nitrospirota</taxon>
        <taxon>Thermodesulfovibrionia</taxon>
        <taxon>Thermodesulfovibrionales</taxon>
        <taxon>Candidatus Magnetobacteriaceae</taxon>
        <taxon>Candidatus Magnetobacterium</taxon>
    </lineage>
</organism>
<keyword evidence="14" id="KW-1185">Reference proteome</keyword>
<feature type="domain" description="Histidine kinase" evidence="11">
    <location>
        <begin position="421"/>
        <end position="637"/>
    </location>
</feature>
<keyword evidence="10" id="KW-0812">Transmembrane</keyword>
<dbReference type="InterPro" id="IPR033425">
    <property type="entry name" value="MASE3"/>
</dbReference>
<dbReference type="InterPro" id="IPR004358">
    <property type="entry name" value="Sig_transdc_His_kin-like_C"/>
</dbReference>
<protein>
    <recommendedName>
        <fullName evidence="2">histidine kinase</fullName>
        <ecNumber evidence="2">2.7.13.3</ecNumber>
    </recommendedName>
</protein>
<dbReference type="Pfam" id="PF17159">
    <property type="entry name" value="MASE3"/>
    <property type="match status" value="1"/>
</dbReference>
<comment type="caution">
    <text evidence="13">The sequence shown here is derived from an EMBL/GenBank/DDBJ whole genome shotgun (WGS) entry which is preliminary data.</text>
</comment>
<dbReference type="SUPFAM" id="SSF47384">
    <property type="entry name" value="Homodimeric domain of signal transducing histidine kinase"/>
    <property type="match status" value="1"/>
</dbReference>
<sequence length="652" mass="74217">MRQTIVVVLILGVFYVLGANNYLLFHSFAELFSIVIAFGIFTLAWNSRSFTTNNYLLFLGIAYLFVAFVDTLHALAYKGIGVITGYNENNLPPQLWIIARYMESVSLMIAPVFFRRRLNISAVFIGFVLILTLSLLSVFYWRVFPDCFIEGVGLTRFKVVSEYVICLVLVLALIMLLRNRRELEEYVLRVLALSIVFTICTEISFTFYVHLYGISNVVGHFLKILSFYFIYLALIQTGLKSPYTLLFRDLKKNEEALRISEERYRSLFTKSPAKMLLIDHETDRVVNANPRACSFYGYTLDEMKSIKLSDISVEEPVNAINFAEGRISDLLHRLASGEVRNVRVKSSPIYIDDRLILFMIVSDITQHVQTQLEVKRKQQELQLLNQTLEERVRAEIARRLQGEQMLIQQSKLAAMGEMLSMIAHQWRQPLSSITTIAGDMQVSLVLDEFNKSDFYESLKRINHQAQYLSKTINDFRAFFNPGKKKEDVQLNDLIDKALAIIKNSLDHTSINMEIDCSLATPINTYANEITQVLLNVIRNAQDVIVERKIQLPVIVIKCRDEGGFFVSLDIQDNAGGIPEEIIDKVFDPYFTTKDDSTGTGLGLYMSKMIIEKHCGGELSVKNTGQGACFTIRLPYKIEAGTTCSATKEDVST</sequence>
<keyword evidence="6 13" id="KW-0418">Kinase</keyword>
<dbReference type="Pfam" id="PF02518">
    <property type="entry name" value="HATPase_c"/>
    <property type="match status" value="1"/>
</dbReference>
<gene>
    <name evidence="13" type="ORF">MBAV_002045</name>
</gene>
<dbReference type="PANTHER" id="PTHR43065:SF10">
    <property type="entry name" value="PEROXIDE STRESS-ACTIVATED HISTIDINE KINASE MAK3"/>
    <property type="match status" value="1"/>
</dbReference>
<dbReference type="Gene3D" id="1.10.287.130">
    <property type="match status" value="1"/>
</dbReference>
<evidence type="ECO:0000256" key="2">
    <source>
        <dbReference type="ARBA" id="ARBA00012438"/>
    </source>
</evidence>
<dbReference type="CDD" id="cd00082">
    <property type="entry name" value="HisKA"/>
    <property type="match status" value="1"/>
</dbReference>
<dbReference type="NCBIfam" id="TIGR00229">
    <property type="entry name" value="sensory_box"/>
    <property type="match status" value="1"/>
</dbReference>
<dbReference type="GO" id="GO:0005524">
    <property type="term" value="F:ATP binding"/>
    <property type="evidence" value="ECO:0007669"/>
    <property type="project" value="UniProtKB-KW"/>
</dbReference>
<keyword evidence="5" id="KW-0547">Nucleotide-binding</keyword>
<proteinExistence type="predicted"/>
<evidence type="ECO:0000256" key="3">
    <source>
        <dbReference type="ARBA" id="ARBA00022553"/>
    </source>
</evidence>
<evidence type="ECO:0000256" key="8">
    <source>
        <dbReference type="ARBA" id="ARBA00023012"/>
    </source>
</evidence>
<dbReference type="SMART" id="SM00387">
    <property type="entry name" value="HATPase_c"/>
    <property type="match status" value="1"/>
</dbReference>
<keyword evidence="9" id="KW-0175">Coiled coil</keyword>
<dbReference type="CDD" id="cd00130">
    <property type="entry name" value="PAS"/>
    <property type="match status" value="1"/>
</dbReference>
<feature type="transmembrane region" description="Helical" evidence="10">
    <location>
        <begin position="190"/>
        <end position="211"/>
    </location>
</feature>
<keyword evidence="7" id="KW-0067">ATP-binding</keyword>
<dbReference type="InterPro" id="IPR005467">
    <property type="entry name" value="His_kinase_dom"/>
</dbReference>
<evidence type="ECO:0000313" key="13">
    <source>
        <dbReference type="EMBL" id="KJU85762.1"/>
    </source>
</evidence>
<evidence type="ECO:0000256" key="5">
    <source>
        <dbReference type="ARBA" id="ARBA00022741"/>
    </source>
</evidence>
<evidence type="ECO:0000256" key="7">
    <source>
        <dbReference type="ARBA" id="ARBA00022840"/>
    </source>
</evidence>
<dbReference type="InterPro" id="IPR035965">
    <property type="entry name" value="PAS-like_dom_sf"/>
</dbReference>
<dbReference type="Gene3D" id="3.30.450.20">
    <property type="entry name" value="PAS domain"/>
    <property type="match status" value="1"/>
</dbReference>
<dbReference type="AlphaFoldDB" id="A0A0F3GV81"/>
<dbReference type="InterPro" id="IPR003594">
    <property type="entry name" value="HATPase_dom"/>
</dbReference>
<dbReference type="InterPro" id="IPR000014">
    <property type="entry name" value="PAS"/>
</dbReference>
<dbReference type="Pfam" id="PF13188">
    <property type="entry name" value="PAS_8"/>
    <property type="match status" value="1"/>
</dbReference>
<dbReference type="GO" id="GO:0000155">
    <property type="term" value="F:phosphorelay sensor kinase activity"/>
    <property type="evidence" value="ECO:0007669"/>
    <property type="project" value="InterPro"/>
</dbReference>
<feature type="transmembrane region" description="Helical" evidence="10">
    <location>
        <begin position="121"/>
        <end position="140"/>
    </location>
</feature>
<evidence type="ECO:0000256" key="1">
    <source>
        <dbReference type="ARBA" id="ARBA00000085"/>
    </source>
</evidence>
<dbReference type="EMBL" id="LACI01000867">
    <property type="protein sequence ID" value="KJU85762.1"/>
    <property type="molecule type" value="Genomic_DNA"/>
</dbReference>
<dbReference type="SUPFAM" id="SSF55785">
    <property type="entry name" value="PYP-like sensor domain (PAS domain)"/>
    <property type="match status" value="1"/>
</dbReference>
<comment type="catalytic activity">
    <reaction evidence="1">
        <text>ATP + protein L-histidine = ADP + protein N-phospho-L-histidine.</text>
        <dbReference type="EC" id="2.7.13.3"/>
    </reaction>
</comment>
<feature type="domain" description="PAS" evidence="12">
    <location>
        <begin position="260"/>
        <end position="303"/>
    </location>
</feature>
<feature type="transmembrane region" description="Helical" evidence="10">
    <location>
        <begin position="55"/>
        <end position="75"/>
    </location>
</feature>
<keyword evidence="4" id="KW-0808">Transferase</keyword>
<evidence type="ECO:0000256" key="6">
    <source>
        <dbReference type="ARBA" id="ARBA00022777"/>
    </source>
</evidence>
<keyword evidence="8" id="KW-0902">Two-component regulatory system</keyword>
<dbReference type="SUPFAM" id="SSF55874">
    <property type="entry name" value="ATPase domain of HSP90 chaperone/DNA topoisomerase II/histidine kinase"/>
    <property type="match status" value="1"/>
</dbReference>
<feature type="transmembrane region" description="Helical" evidence="10">
    <location>
        <begin position="28"/>
        <end position="46"/>
    </location>
</feature>
<reference evidence="13 14" key="1">
    <citation type="submission" date="2015-02" db="EMBL/GenBank/DDBJ databases">
        <title>Single-cell genomics of uncultivated deep-branching MTB reveals a conserved set of magnetosome genes.</title>
        <authorList>
            <person name="Kolinko S."/>
            <person name="Richter M."/>
            <person name="Glockner F.O."/>
            <person name="Brachmann A."/>
            <person name="Schuler D."/>
        </authorList>
    </citation>
    <scope>NUCLEOTIDE SEQUENCE [LARGE SCALE GENOMIC DNA]</scope>
    <source>
        <strain evidence="13">TM-1</strain>
    </source>
</reference>
<keyword evidence="3" id="KW-0597">Phosphoprotein</keyword>